<evidence type="ECO:0000256" key="6">
    <source>
        <dbReference type="SAM" id="Phobius"/>
    </source>
</evidence>
<dbReference type="PANTHER" id="PTHR38459:SF1">
    <property type="entry name" value="PROPHAGE BACTOPRENOL-LINKED GLUCOSE TRANSLOCASE HOMOLOG"/>
    <property type="match status" value="1"/>
</dbReference>
<gene>
    <name evidence="8" type="ORF">IF188_10025</name>
</gene>
<evidence type="ECO:0000256" key="2">
    <source>
        <dbReference type="ARBA" id="ARBA00009399"/>
    </source>
</evidence>
<feature type="transmembrane region" description="Helical" evidence="6">
    <location>
        <begin position="107"/>
        <end position="127"/>
    </location>
</feature>
<comment type="caution">
    <text evidence="8">The sequence shown here is derived from an EMBL/GenBank/DDBJ whole genome shotgun (WGS) entry which is preliminary data.</text>
</comment>
<dbReference type="RefSeq" id="WP_191171639.1">
    <property type="nucleotide sequence ID" value="NZ_JACXZS010000005.1"/>
</dbReference>
<evidence type="ECO:0000256" key="4">
    <source>
        <dbReference type="ARBA" id="ARBA00022989"/>
    </source>
</evidence>
<evidence type="ECO:0000259" key="7">
    <source>
        <dbReference type="Pfam" id="PF04138"/>
    </source>
</evidence>
<dbReference type="PANTHER" id="PTHR38459">
    <property type="entry name" value="PROPHAGE BACTOPRENOL-LINKED GLUCOSE TRANSLOCASE HOMOLOG"/>
    <property type="match status" value="1"/>
</dbReference>
<keyword evidence="3 6" id="KW-0812">Transmembrane</keyword>
<dbReference type="InterPro" id="IPR051401">
    <property type="entry name" value="GtrA_CellWall_Glycosyl"/>
</dbReference>
<comment type="similarity">
    <text evidence="2">Belongs to the GtrA family.</text>
</comment>
<evidence type="ECO:0000313" key="8">
    <source>
        <dbReference type="EMBL" id="MBD3942032.1"/>
    </source>
</evidence>
<feature type="transmembrane region" description="Helical" evidence="6">
    <location>
        <begin position="45"/>
        <end position="65"/>
    </location>
</feature>
<dbReference type="Pfam" id="PF04138">
    <property type="entry name" value="GtrA_DPMS_TM"/>
    <property type="match status" value="1"/>
</dbReference>
<keyword evidence="9" id="KW-1185">Reference proteome</keyword>
<comment type="subcellular location">
    <subcellularLocation>
        <location evidence="1">Membrane</location>
        <topology evidence="1">Multi-pass membrane protein</topology>
    </subcellularLocation>
</comment>
<evidence type="ECO:0000256" key="3">
    <source>
        <dbReference type="ARBA" id="ARBA00022692"/>
    </source>
</evidence>
<accession>A0ABR8NNL7</accession>
<keyword evidence="5 6" id="KW-0472">Membrane</keyword>
<name>A0ABR8NNL7_9MICO</name>
<sequence>MPAAPHTSLIARVWSSSAVRYLVVGGFSFLFDVGVLWLLHDVLHVALAIATPVAFLLSFAVTYTLQRTVAFRAADGIAPSVLRYAILVAVNTVATTAIVWAGDALGLPWIVGKVAAVVATTIWNYFAYRYWVFDSRKVND</sequence>
<evidence type="ECO:0000256" key="5">
    <source>
        <dbReference type="ARBA" id="ARBA00023136"/>
    </source>
</evidence>
<evidence type="ECO:0000313" key="9">
    <source>
        <dbReference type="Proteomes" id="UP000598426"/>
    </source>
</evidence>
<feature type="transmembrane region" description="Helical" evidence="6">
    <location>
        <begin position="81"/>
        <end position="101"/>
    </location>
</feature>
<dbReference type="InterPro" id="IPR007267">
    <property type="entry name" value="GtrA_DPMS_TM"/>
</dbReference>
<reference evidence="8 9" key="1">
    <citation type="submission" date="2020-09" db="EMBL/GenBank/DDBJ databases">
        <title>Isolation and identification of active actinomycetes.</title>
        <authorList>
            <person name="Li X."/>
        </authorList>
    </citation>
    <scope>NUCLEOTIDE SEQUENCE [LARGE SCALE GENOMIC DNA]</scope>
    <source>
        <strain evidence="8 9">NEAU-LLC</strain>
    </source>
</reference>
<dbReference type="EMBL" id="JACXZS010000005">
    <property type="protein sequence ID" value="MBD3942032.1"/>
    <property type="molecule type" value="Genomic_DNA"/>
</dbReference>
<evidence type="ECO:0000256" key="1">
    <source>
        <dbReference type="ARBA" id="ARBA00004141"/>
    </source>
</evidence>
<dbReference type="Proteomes" id="UP000598426">
    <property type="component" value="Unassembled WGS sequence"/>
</dbReference>
<organism evidence="8 9">
    <name type="scientific">Microbacterium helvum</name>
    <dbReference type="NCBI Taxonomy" id="2773713"/>
    <lineage>
        <taxon>Bacteria</taxon>
        <taxon>Bacillati</taxon>
        <taxon>Actinomycetota</taxon>
        <taxon>Actinomycetes</taxon>
        <taxon>Micrococcales</taxon>
        <taxon>Microbacteriaceae</taxon>
        <taxon>Microbacterium</taxon>
    </lineage>
</organism>
<protein>
    <submittedName>
        <fullName evidence="8">GtrA family protein</fullName>
    </submittedName>
</protein>
<keyword evidence="4 6" id="KW-1133">Transmembrane helix</keyword>
<feature type="transmembrane region" description="Helical" evidence="6">
    <location>
        <begin position="21"/>
        <end position="39"/>
    </location>
</feature>
<feature type="domain" description="GtrA/DPMS transmembrane" evidence="7">
    <location>
        <begin position="20"/>
        <end position="133"/>
    </location>
</feature>
<proteinExistence type="inferred from homology"/>